<dbReference type="PANTHER" id="PTHR46157:SF2">
    <property type="entry name" value="K(+) EFFLUX ANTIPORTER 1, CHLOROPLASTIC-RELATED"/>
    <property type="match status" value="1"/>
</dbReference>
<evidence type="ECO:0000313" key="8">
    <source>
        <dbReference type="EMBL" id="KAK4418661.1"/>
    </source>
</evidence>
<dbReference type="InterPro" id="IPR006153">
    <property type="entry name" value="Cation/H_exchanger_TM"/>
</dbReference>
<proteinExistence type="predicted"/>
<evidence type="ECO:0000256" key="4">
    <source>
        <dbReference type="ARBA" id="ARBA00023136"/>
    </source>
</evidence>
<dbReference type="PANTHER" id="PTHR46157">
    <property type="entry name" value="K(+) EFFLUX ANTIPORTER 3, CHLOROPLASTIC"/>
    <property type="match status" value="1"/>
</dbReference>
<dbReference type="Proteomes" id="UP001293254">
    <property type="component" value="Unassembled WGS sequence"/>
</dbReference>
<dbReference type="EMBL" id="JACGWO010000009">
    <property type="protein sequence ID" value="KAK4418661.1"/>
    <property type="molecule type" value="Genomic_DNA"/>
</dbReference>
<evidence type="ECO:0000256" key="1">
    <source>
        <dbReference type="ARBA" id="ARBA00004141"/>
    </source>
</evidence>
<evidence type="ECO:0000256" key="6">
    <source>
        <dbReference type="SAM" id="SignalP"/>
    </source>
</evidence>
<dbReference type="GO" id="GO:0015386">
    <property type="term" value="F:potassium:proton antiporter activity"/>
    <property type="evidence" value="ECO:0007669"/>
    <property type="project" value="TreeGrafter"/>
</dbReference>
<evidence type="ECO:0000256" key="5">
    <source>
        <dbReference type="SAM" id="Phobius"/>
    </source>
</evidence>
<keyword evidence="2 5" id="KW-0812">Transmembrane</keyword>
<dbReference type="InterPro" id="IPR038770">
    <property type="entry name" value="Na+/solute_symporter_sf"/>
</dbReference>
<keyword evidence="6" id="KW-0732">Signal</keyword>
<evidence type="ECO:0000256" key="3">
    <source>
        <dbReference type="ARBA" id="ARBA00022989"/>
    </source>
</evidence>
<accession>A0AAE1XV70</accession>
<comment type="subcellular location">
    <subcellularLocation>
        <location evidence="1">Membrane</location>
        <topology evidence="1">Multi-pass membrane protein</topology>
    </subcellularLocation>
</comment>
<gene>
    <name evidence="8" type="ORF">Salat_2278900</name>
</gene>
<keyword evidence="9" id="KW-1185">Reference proteome</keyword>
<feature type="transmembrane region" description="Helical" evidence="5">
    <location>
        <begin position="105"/>
        <end position="128"/>
    </location>
</feature>
<evidence type="ECO:0000259" key="7">
    <source>
        <dbReference type="Pfam" id="PF00999"/>
    </source>
</evidence>
<name>A0AAE1XV70_9LAMI</name>
<reference evidence="8" key="2">
    <citation type="journal article" date="2024" name="Plant">
        <title>Genomic evolution and insights into agronomic trait innovations of Sesamum species.</title>
        <authorList>
            <person name="Miao H."/>
            <person name="Wang L."/>
            <person name="Qu L."/>
            <person name="Liu H."/>
            <person name="Sun Y."/>
            <person name="Le M."/>
            <person name="Wang Q."/>
            <person name="Wei S."/>
            <person name="Zheng Y."/>
            <person name="Lin W."/>
            <person name="Duan Y."/>
            <person name="Cao H."/>
            <person name="Xiong S."/>
            <person name="Wang X."/>
            <person name="Wei L."/>
            <person name="Li C."/>
            <person name="Ma Q."/>
            <person name="Ju M."/>
            <person name="Zhao R."/>
            <person name="Li G."/>
            <person name="Mu C."/>
            <person name="Tian Q."/>
            <person name="Mei H."/>
            <person name="Zhang T."/>
            <person name="Gao T."/>
            <person name="Zhang H."/>
        </authorList>
    </citation>
    <scope>NUCLEOTIDE SEQUENCE</scope>
    <source>
        <strain evidence="8">3651</strain>
    </source>
</reference>
<evidence type="ECO:0000256" key="2">
    <source>
        <dbReference type="ARBA" id="ARBA00022692"/>
    </source>
</evidence>
<comment type="caution">
    <text evidence="8">The sequence shown here is derived from an EMBL/GenBank/DDBJ whole genome shotgun (WGS) entry which is preliminary data.</text>
</comment>
<organism evidence="8 9">
    <name type="scientific">Sesamum alatum</name>
    <dbReference type="NCBI Taxonomy" id="300844"/>
    <lineage>
        <taxon>Eukaryota</taxon>
        <taxon>Viridiplantae</taxon>
        <taxon>Streptophyta</taxon>
        <taxon>Embryophyta</taxon>
        <taxon>Tracheophyta</taxon>
        <taxon>Spermatophyta</taxon>
        <taxon>Magnoliopsida</taxon>
        <taxon>eudicotyledons</taxon>
        <taxon>Gunneridae</taxon>
        <taxon>Pentapetalae</taxon>
        <taxon>asterids</taxon>
        <taxon>lamiids</taxon>
        <taxon>Lamiales</taxon>
        <taxon>Pedaliaceae</taxon>
        <taxon>Sesamum</taxon>
    </lineage>
</organism>
<dbReference type="GO" id="GO:0016020">
    <property type="term" value="C:membrane"/>
    <property type="evidence" value="ECO:0007669"/>
    <property type="project" value="UniProtKB-SubCell"/>
</dbReference>
<reference evidence="8" key="1">
    <citation type="submission" date="2020-06" db="EMBL/GenBank/DDBJ databases">
        <authorList>
            <person name="Li T."/>
            <person name="Hu X."/>
            <person name="Zhang T."/>
            <person name="Song X."/>
            <person name="Zhang H."/>
            <person name="Dai N."/>
            <person name="Sheng W."/>
            <person name="Hou X."/>
            <person name="Wei L."/>
        </authorList>
    </citation>
    <scope>NUCLEOTIDE SEQUENCE</scope>
    <source>
        <strain evidence="8">3651</strain>
        <tissue evidence="8">Leaf</tissue>
    </source>
</reference>
<dbReference type="GO" id="GO:0009507">
    <property type="term" value="C:chloroplast"/>
    <property type="evidence" value="ECO:0007669"/>
    <property type="project" value="TreeGrafter"/>
</dbReference>
<keyword evidence="4 5" id="KW-0472">Membrane</keyword>
<dbReference type="Pfam" id="PF00999">
    <property type="entry name" value="Na_H_Exchanger"/>
    <property type="match status" value="1"/>
</dbReference>
<feature type="chain" id="PRO_5042068917" evidence="6">
    <location>
        <begin position="22"/>
        <end position="144"/>
    </location>
</feature>
<sequence length="144" mass="15735">MALHYLQLLLFSRYCRSVVRAHHVTGELHFLYYSSRQSSSWMLCCWVGPYGLGDSCGCWVPCSHYAAGLAGPASIVIGNGLALSSTVVVLQVLQERGESTSRHGRATFSVLLFQDLAVVVLLILILHISPSSPKEGSVQAFLLR</sequence>
<dbReference type="AlphaFoldDB" id="A0AAE1XV70"/>
<feature type="signal peptide" evidence="6">
    <location>
        <begin position="1"/>
        <end position="21"/>
    </location>
</feature>
<protein>
    <submittedName>
        <fullName evidence="8">K(+) efflux antiporter 2, chloroplastic</fullName>
    </submittedName>
</protein>
<feature type="domain" description="Cation/H+ exchanger transmembrane" evidence="7">
    <location>
        <begin position="72"/>
        <end position="131"/>
    </location>
</feature>
<feature type="transmembrane region" description="Helical" evidence="5">
    <location>
        <begin position="73"/>
        <end position="93"/>
    </location>
</feature>
<evidence type="ECO:0000313" key="9">
    <source>
        <dbReference type="Proteomes" id="UP001293254"/>
    </source>
</evidence>
<keyword evidence="3 5" id="KW-1133">Transmembrane helix</keyword>
<dbReference type="Gene3D" id="1.20.1530.20">
    <property type="match status" value="1"/>
</dbReference>